<evidence type="ECO:0000256" key="1">
    <source>
        <dbReference type="SAM" id="Phobius"/>
    </source>
</evidence>
<keyword evidence="1" id="KW-0812">Transmembrane</keyword>
<proteinExistence type="predicted"/>
<sequence>MVNKAVVLPIACLSGICAAMLIFIWWFFPKWYKKGVAQDQAEMDQVIALRRDILAARVRAAARANNADASSGDTGAGDAEAAQRDLEAQDAKLAAVTQHVYRPQPVAVF</sequence>
<organism evidence="2 3">
    <name type="scientific">Exophiala bonariae</name>
    <dbReference type="NCBI Taxonomy" id="1690606"/>
    <lineage>
        <taxon>Eukaryota</taxon>
        <taxon>Fungi</taxon>
        <taxon>Dikarya</taxon>
        <taxon>Ascomycota</taxon>
        <taxon>Pezizomycotina</taxon>
        <taxon>Eurotiomycetes</taxon>
        <taxon>Chaetothyriomycetidae</taxon>
        <taxon>Chaetothyriales</taxon>
        <taxon>Herpotrichiellaceae</taxon>
        <taxon>Exophiala</taxon>
    </lineage>
</organism>
<comment type="caution">
    <text evidence="2">The sequence shown here is derived from an EMBL/GenBank/DDBJ whole genome shotgun (WGS) entry which is preliminary data.</text>
</comment>
<protein>
    <submittedName>
        <fullName evidence="2">Uncharacterized protein</fullName>
    </submittedName>
</protein>
<evidence type="ECO:0000313" key="3">
    <source>
        <dbReference type="Proteomes" id="UP001358417"/>
    </source>
</evidence>
<keyword evidence="1" id="KW-0472">Membrane</keyword>
<dbReference type="Proteomes" id="UP001358417">
    <property type="component" value="Unassembled WGS sequence"/>
</dbReference>
<name>A0AAV9N8F4_9EURO</name>
<keyword evidence="3" id="KW-1185">Reference proteome</keyword>
<gene>
    <name evidence="2" type="ORF">LTR84_003527</name>
</gene>
<dbReference type="GeneID" id="89971714"/>
<reference evidence="2 3" key="1">
    <citation type="submission" date="2023-08" db="EMBL/GenBank/DDBJ databases">
        <title>Black Yeasts Isolated from many extreme environments.</title>
        <authorList>
            <person name="Coleine C."/>
            <person name="Stajich J.E."/>
            <person name="Selbmann L."/>
        </authorList>
    </citation>
    <scope>NUCLEOTIDE SEQUENCE [LARGE SCALE GENOMIC DNA]</scope>
    <source>
        <strain evidence="2 3">CCFEE 5792</strain>
    </source>
</reference>
<dbReference type="RefSeq" id="XP_064705468.1">
    <property type="nucleotide sequence ID" value="XM_064847115.1"/>
</dbReference>
<keyword evidence="1" id="KW-1133">Transmembrane helix</keyword>
<accession>A0AAV9N8F4</accession>
<dbReference type="AlphaFoldDB" id="A0AAV9N8F4"/>
<feature type="transmembrane region" description="Helical" evidence="1">
    <location>
        <begin position="6"/>
        <end position="28"/>
    </location>
</feature>
<dbReference type="EMBL" id="JAVRRD010000016">
    <property type="protein sequence ID" value="KAK5050968.1"/>
    <property type="molecule type" value="Genomic_DNA"/>
</dbReference>
<evidence type="ECO:0000313" key="2">
    <source>
        <dbReference type="EMBL" id="KAK5050968.1"/>
    </source>
</evidence>